<evidence type="ECO:0000313" key="3">
    <source>
        <dbReference type="Proteomes" id="UP001146120"/>
    </source>
</evidence>
<organism evidence="2 3">
    <name type="scientific">Lagenidium giganteum</name>
    <dbReference type="NCBI Taxonomy" id="4803"/>
    <lineage>
        <taxon>Eukaryota</taxon>
        <taxon>Sar</taxon>
        <taxon>Stramenopiles</taxon>
        <taxon>Oomycota</taxon>
        <taxon>Peronosporomycetes</taxon>
        <taxon>Pythiales</taxon>
        <taxon>Pythiaceae</taxon>
    </lineage>
</organism>
<evidence type="ECO:0000313" key="2">
    <source>
        <dbReference type="EMBL" id="DBA04064.1"/>
    </source>
</evidence>
<dbReference type="CDD" id="cd00042">
    <property type="entry name" value="CY"/>
    <property type="match status" value="1"/>
</dbReference>
<sequence>MTLTDVAAQGQYRQQQYGWYQQYQPDQQYQQYQQQPYQQQQQQYRPAQQQYQQQQQPQGQQWNQEWNRQWNQQQQQQTKYLQQRHNLYQQNQYQQNQYHQQQQQQTGAWSQGNAADGDATKALETALGNAVNYAPEGSLRLCFKNIQNVKQQVVAGTNYDFQVEGCKVNAPTGNGRCGGETSECGTYSVRVFSQPWTSTQRVQSITRQ</sequence>
<proteinExistence type="predicted"/>
<dbReference type="Gene3D" id="3.10.450.10">
    <property type="match status" value="1"/>
</dbReference>
<accession>A0AAV2ZG63</accession>
<dbReference type="PROSITE" id="PS00287">
    <property type="entry name" value="CYSTATIN"/>
    <property type="match status" value="1"/>
</dbReference>
<dbReference type="InterPro" id="IPR018073">
    <property type="entry name" value="Prot_inh_cystat_CS"/>
</dbReference>
<dbReference type="InterPro" id="IPR046350">
    <property type="entry name" value="Cystatin_sf"/>
</dbReference>
<feature type="compositionally biased region" description="Low complexity" evidence="1">
    <location>
        <begin position="92"/>
        <end position="105"/>
    </location>
</feature>
<protein>
    <submittedName>
        <fullName evidence="2">Uncharacterized protein</fullName>
    </submittedName>
</protein>
<dbReference type="Proteomes" id="UP001146120">
    <property type="component" value="Unassembled WGS sequence"/>
</dbReference>
<dbReference type="EMBL" id="DAKRPA010000012">
    <property type="protein sequence ID" value="DBA04064.1"/>
    <property type="molecule type" value="Genomic_DNA"/>
</dbReference>
<dbReference type="GO" id="GO:0004869">
    <property type="term" value="F:cysteine-type endopeptidase inhibitor activity"/>
    <property type="evidence" value="ECO:0007669"/>
    <property type="project" value="InterPro"/>
</dbReference>
<keyword evidence="3" id="KW-1185">Reference proteome</keyword>
<dbReference type="InterPro" id="IPR000010">
    <property type="entry name" value="Cystatin_dom"/>
</dbReference>
<dbReference type="SUPFAM" id="SSF54403">
    <property type="entry name" value="Cystatin/monellin"/>
    <property type="match status" value="1"/>
</dbReference>
<name>A0AAV2ZG63_9STRA</name>
<reference evidence="2" key="2">
    <citation type="journal article" date="2023" name="Microbiol Resour">
        <title>Decontamination and Annotation of the Draft Genome Sequence of the Oomycete Lagenidium giganteum ARSEF 373.</title>
        <authorList>
            <person name="Morgan W.R."/>
            <person name="Tartar A."/>
        </authorList>
    </citation>
    <scope>NUCLEOTIDE SEQUENCE</scope>
    <source>
        <strain evidence="2">ARSEF 373</strain>
    </source>
</reference>
<reference evidence="2" key="1">
    <citation type="submission" date="2022-11" db="EMBL/GenBank/DDBJ databases">
        <authorList>
            <person name="Morgan W.R."/>
            <person name="Tartar A."/>
        </authorList>
    </citation>
    <scope>NUCLEOTIDE SEQUENCE</scope>
    <source>
        <strain evidence="2">ARSEF 373</strain>
    </source>
</reference>
<comment type="caution">
    <text evidence="2">The sequence shown here is derived from an EMBL/GenBank/DDBJ whole genome shotgun (WGS) entry which is preliminary data.</text>
</comment>
<dbReference type="AlphaFoldDB" id="A0AAV2ZG63"/>
<feature type="region of interest" description="Disordered" evidence="1">
    <location>
        <begin position="92"/>
        <end position="115"/>
    </location>
</feature>
<evidence type="ECO:0000256" key="1">
    <source>
        <dbReference type="SAM" id="MobiDB-lite"/>
    </source>
</evidence>
<gene>
    <name evidence="2" type="ORF">N0F65_009411</name>
</gene>